<dbReference type="CDD" id="cd13778">
    <property type="entry name" value="Aar2_C"/>
    <property type="match status" value="1"/>
</dbReference>
<sequence length="470" mass="51070">MEEIKLTPEEASQRLSNGAFMLCMGVPAAVEFGCDTAVWEVGPNFKGLKMIPPGIHLAIYGAGHGTRYGEYINVKPGDVLIRVWDPKQEEFAAGSGLTEDEAERYVAGVHRQDFDGQMGPYPPSVEKAWADISNYITTEILARCGISPGVRIAAGDPEAVEPGEDTGAGKGDLQTRFPDSARVCRFTPLWPEGRTRERGRRPEGKTAAEITEYNMDASKRLSEIVAQKCGGDWKLLVGELQVAFVLFLMLHSYSALLNWKELVHLVCFAESALTEVPELFSKFIVILQSQLQLVPQDFFVDELASDNFLRPCLSRLMSGIKLAAEAPIFAAATTDLEDASSAPAPPASGARRHEDAAGLLKQVKKLRKFLLKRFDLDLEEDAEVDEDTPVVVEYTHEESEGMSAGQASQPDSGDGTFMDLTAEGGIVLGMTSEDCGEWVGMGDIPMDTDGSVSQPSGPMPAAERMGWMLG</sequence>
<accession>A0AAE0BNW9</accession>
<dbReference type="EMBL" id="LGRX02033757">
    <property type="protein sequence ID" value="KAK3240031.1"/>
    <property type="molecule type" value="Genomic_DNA"/>
</dbReference>
<keyword evidence="7" id="KW-1185">Reference proteome</keyword>
<dbReference type="Proteomes" id="UP001190700">
    <property type="component" value="Unassembled WGS sequence"/>
</dbReference>
<gene>
    <name evidence="6" type="ORF">CYMTET_50086</name>
    <name evidence="5" type="ORF">CYMTET_53410</name>
</gene>
<dbReference type="AlphaFoldDB" id="A0AAE0BNW9"/>
<organism evidence="6 7">
    <name type="scientific">Cymbomonas tetramitiformis</name>
    <dbReference type="NCBI Taxonomy" id="36881"/>
    <lineage>
        <taxon>Eukaryota</taxon>
        <taxon>Viridiplantae</taxon>
        <taxon>Chlorophyta</taxon>
        <taxon>Pyramimonadophyceae</taxon>
        <taxon>Pyramimonadales</taxon>
        <taxon>Pyramimonadaceae</taxon>
        <taxon>Cymbomonas</taxon>
    </lineage>
</organism>
<evidence type="ECO:0000313" key="5">
    <source>
        <dbReference type="EMBL" id="KAK3236456.1"/>
    </source>
</evidence>
<dbReference type="InterPro" id="IPR007946">
    <property type="entry name" value="AAR2"/>
</dbReference>
<dbReference type="InterPro" id="IPR033648">
    <property type="entry name" value="AAR2_C"/>
</dbReference>
<reference evidence="6" key="2">
    <citation type="submission" date="2023-06" db="EMBL/GenBank/DDBJ databases">
        <title>Long-read-based genome assembly of the green algal bacterivore Cymbomonas tetramitiformis.</title>
        <authorList>
            <person name="Gyaltshen Y."/>
            <person name="Rozenberg A."/>
            <person name="Paasch A."/>
            <person name="Burns J.A."/>
            <person name="Warring S."/>
            <person name="Larson R."/>
            <person name="Maurer-Alcala X."/>
            <person name="Dacks J."/>
            <person name="Kim E."/>
        </authorList>
    </citation>
    <scope>NUCLEOTIDE SEQUENCE</scope>
    <source>
        <strain evidence="6">PLY_AMNH</strain>
    </source>
</reference>
<protein>
    <recommendedName>
        <fullName evidence="8">AAR2 protein</fullName>
    </recommendedName>
</protein>
<dbReference type="GO" id="GO:0000244">
    <property type="term" value="P:spliceosomal tri-snRNP complex assembly"/>
    <property type="evidence" value="ECO:0007669"/>
    <property type="project" value="TreeGrafter"/>
</dbReference>
<evidence type="ECO:0000256" key="2">
    <source>
        <dbReference type="SAM" id="MobiDB-lite"/>
    </source>
</evidence>
<dbReference type="Gene3D" id="2.60.34.20">
    <property type="match status" value="1"/>
</dbReference>
<evidence type="ECO:0000313" key="7">
    <source>
        <dbReference type="Proteomes" id="UP001190700"/>
    </source>
</evidence>
<dbReference type="Gene3D" id="1.25.40.550">
    <property type="entry name" value="Aar2, C-terminal domain-like"/>
    <property type="match status" value="1"/>
</dbReference>
<reference evidence="6 7" key="1">
    <citation type="journal article" date="2015" name="Genome Biol. Evol.">
        <title>Comparative Genomics of a Bacterivorous Green Alga Reveals Evolutionary Causalities and Consequences of Phago-Mixotrophic Mode of Nutrition.</title>
        <authorList>
            <person name="Burns J.A."/>
            <person name="Paasch A."/>
            <person name="Narechania A."/>
            <person name="Kim E."/>
        </authorList>
    </citation>
    <scope>NUCLEOTIDE SEQUENCE [LARGE SCALE GENOMIC DNA]</scope>
    <source>
        <strain evidence="6">PLY_AMNH</strain>
    </source>
</reference>
<feature type="domain" description="AAR2 N-terminal" evidence="4">
    <location>
        <begin position="17"/>
        <end position="144"/>
    </location>
</feature>
<dbReference type="PANTHER" id="PTHR12689:SF4">
    <property type="entry name" value="PROTEIN AAR2 HOMOLOG"/>
    <property type="match status" value="1"/>
</dbReference>
<feature type="region of interest" description="Disordered" evidence="2">
    <location>
        <begin position="396"/>
        <end position="415"/>
    </location>
</feature>
<dbReference type="Pfam" id="PF20981">
    <property type="entry name" value="AAR2_1st"/>
    <property type="match status" value="1"/>
</dbReference>
<comment type="caution">
    <text evidence="6">The sequence shown here is derived from an EMBL/GenBank/DDBJ whole genome shotgun (WGS) entry which is preliminary data.</text>
</comment>
<evidence type="ECO:0000256" key="1">
    <source>
        <dbReference type="ARBA" id="ARBA00006281"/>
    </source>
</evidence>
<dbReference type="InterPro" id="IPR038516">
    <property type="entry name" value="AAR2_N_sf"/>
</dbReference>
<dbReference type="InterPro" id="IPR038514">
    <property type="entry name" value="AAR2_C_sf"/>
</dbReference>
<evidence type="ECO:0000259" key="3">
    <source>
        <dbReference type="Pfam" id="PF05282"/>
    </source>
</evidence>
<evidence type="ECO:0008006" key="8">
    <source>
        <dbReference type="Google" id="ProtNLM"/>
    </source>
</evidence>
<evidence type="ECO:0000313" key="6">
    <source>
        <dbReference type="EMBL" id="KAK3240031.1"/>
    </source>
</evidence>
<dbReference type="Pfam" id="PF05282">
    <property type="entry name" value="AAR2"/>
    <property type="match status" value="1"/>
</dbReference>
<name>A0AAE0BNW9_9CHLO</name>
<dbReference type="InterPro" id="IPR033647">
    <property type="entry name" value="Aar2_N"/>
</dbReference>
<feature type="domain" description="AAR2 C-terminal" evidence="3">
    <location>
        <begin position="200"/>
        <end position="379"/>
    </location>
</feature>
<dbReference type="EMBL" id="LGRX02035032">
    <property type="protein sequence ID" value="KAK3236456.1"/>
    <property type="molecule type" value="Genomic_DNA"/>
</dbReference>
<proteinExistence type="inferred from homology"/>
<dbReference type="PANTHER" id="PTHR12689">
    <property type="entry name" value="A1 CISTRON SPLICING FACTOR AAR2-RELATED"/>
    <property type="match status" value="1"/>
</dbReference>
<comment type="similarity">
    <text evidence="1">Belongs to the AAR2 family.</text>
</comment>
<evidence type="ECO:0000259" key="4">
    <source>
        <dbReference type="Pfam" id="PF20981"/>
    </source>
</evidence>
<dbReference type="CDD" id="cd13777">
    <property type="entry name" value="Aar2_N"/>
    <property type="match status" value="1"/>
</dbReference>